<organism evidence="2 3">
    <name type="scientific">Pseudarthrobacter enclensis</name>
    <dbReference type="NCBI Taxonomy" id="993070"/>
    <lineage>
        <taxon>Bacteria</taxon>
        <taxon>Bacillati</taxon>
        <taxon>Actinomycetota</taxon>
        <taxon>Actinomycetes</taxon>
        <taxon>Micrococcales</taxon>
        <taxon>Micrococcaceae</taxon>
        <taxon>Pseudarthrobacter</taxon>
    </lineage>
</organism>
<gene>
    <name evidence="2" type="ORF">J2X98_002758</name>
</gene>
<accession>A0ABT9RVA3</accession>
<evidence type="ECO:0000256" key="1">
    <source>
        <dbReference type="SAM" id="MobiDB-lite"/>
    </source>
</evidence>
<reference evidence="2 3" key="1">
    <citation type="submission" date="2023-07" db="EMBL/GenBank/DDBJ databases">
        <title>Sorghum-associated microbial communities from plants grown in Nebraska, USA.</title>
        <authorList>
            <person name="Schachtman D."/>
        </authorList>
    </citation>
    <scope>NUCLEOTIDE SEQUENCE [LARGE SCALE GENOMIC DNA]</scope>
    <source>
        <strain evidence="2 3">CC222</strain>
    </source>
</reference>
<sequence length="127" mass="13929">MVPKLPKSAESPHPGTAKPAGAVTPLGHLPDKGRVLCQGHIESVTFVPPDRTPEFSAILIEDDAERPASGPARRRPARLRVVWLGRRRVQGIEAGAQIRVEGMLARGKDMPTLFNPRYEILSSQEHQ</sequence>
<dbReference type="Proteomes" id="UP001226577">
    <property type="component" value="Unassembled WGS sequence"/>
</dbReference>
<evidence type="ECO:0000313" key="2">
    <source>
        <dbReference type="EMBL" id="MDP9889160.1"/>
    </source>
</evidence>
<feature type="region of interest" description="Disordered" evidence="1">
    <location>
        <begin position="1"/>
        <end position="28"/>
    </location>
</feature>
<dbReference type="EMBL" id="JAUSRE010000013">
    <property type="protein sequence ID" value="MDP9889160.1"/>
    <property type="molecule type" value="Genomic_DNA"/>
</dbReference>
<dbReference type="RefSeq" id="WP_307309047.1">
    <property type="nucleotide sequence ID" value="NZ_JAUSRE010000013.1"/>
</dbReference>
<evidence type="ECO:0000313" key="3">
    <source>
        <dbReference type="Proteomes" id="UP001226577"/>
    </source>
</evidence>
<protein>
    <recommendedName>
        <fullName evidence="4">DNA-binding protein</fullName>
    </recommendedName>
</protein>
<evidence type="ECO:0008006" key="4">
    <source>
        <dbReference type="Google" id="ProtNLM"/>
    </source>
</evidence>
<proteinExistence type="predicted"/>
<keyword evidence="3" id="KW-1185">Reference proteome</keyword>
<name>A0ABT9RVA3_9MICC</name>
<comment type="caution">
    <text evidence="2">The sequence shown here is derived from an EMBL/GenBank/DDBJ whole genome shotgun (WGS) entry which is preliminary data.</text>
</comment>